<dbReference type="CDD" id="cd12108">
    <property type="entry name" value="Hr-like"/>
    <property type="match status" value="1"/>
</dbReference>
<dbReference type="Proteomes" id="UP001175261">
    <property type="component" value="Unassembled WGS sequence"/>
</dbReference>
<proteinExistence type="predicted"/>
<keyword evidence="3" id="KW-1185">Reference proteome</keyword>
<protein>
    <recommendedName>
        <fullName evidence="1">Hemerythrin-like domain-containing protein</fullName>
    </recommendedName>
</protein>
<comment type="caution">
    <text evidence="2">The sequence shown here is derived from an EMBL/GenBank/DDBJ whole genome shotgun (WGS) entry which is preliminary data.</text>
</comment>
<name>A0AA39GH92_SARSR</name>
<dbReference type="AlphaFoldDB" id="A0AA39GH92"/>
<sequence>MADTKKPWIEGPYELIKPSKTGATAGTKQTGAEAVATEMVLIHNILIRGINAVHRQAINVATKGTDKDKKDFANYGYQWSVTVHSHHSMEETAIFPKIAEQTGVANIMDTNLEEHTAFEAGLNEYQAYLTEVKEGRVELDGEKLIKLIDNVMPILHKHLVNEVDTLLSLKQYDDRCDLEKIFRDEVGKALNMAMKDSGYRNNLLPLLFNSHDKSYENGVWMDFPPMPWVAMLAIRWLFCRTHADWWRFAPCDSTCYPQELPFA</sequence>
<accession>A0AA39GH92</accession>
<dbReference type="InterPro" id="IPR012312">
    <property type="entry name" value="Hemerythrin-like"/>
</dbReference>
<dbReference type="EMBL" id="JAPDFR010000005">
    <property type="protein sequence ID" value="KAK0386052.1"/>
    <property type="molecule type" value="Genomic_DNA"/>
</dbReference>
<dbReference type="PANTHER" id="PTHR38048:SF2">
    <property type="entry name" value="HEMERYTHRIN-LIKE DOMAIN-CONTAINING PROTEIN"/>
    <property type="match status" value="1"/>
</dbReference>
<evidence type="ECO:0000313" key="2">
    <source>
        <dbReference type="EMBL" id="KAK0386052.1"/>
    </source>
</evidence>
<organism evidence="2 3">
    <name type="scientific">Sarocladium strictum</name>
    <name type="common">Black bundle disease fungus</name>
    <name type="synonym">Acremonium strictum</name>
    <dbReference type="NCBI Taxonomy" id="5046"/>
    <lineage>
        <taxon>Eukaryota</taxon>
        <taxon>Fungi</taxon>
        <taxon>Dikarya</taxon>
        <taxon>Ascomycota</taxon>
        <taxon>Pezizomycotina</taxon>
        <taxon>Sordariomycetes</taxon>
        <taxon>Hypocreomycetidae</taxon>
        <taxon>Hypocreales</taxon>
        <taxon>Sarocladiaceae</taxon>
        <taxon>Sarocladium</taxon>
    </lineage>
</organism>
<dbReference type="InterPro" id="IPR053206">
    <property type="entry name" value="Dimeric_xanthone_biosynth"/>
</dbReference>
<evidence type="ECO:0000259" key="1">
    <source>
        <dbReference type="Pfam" id="PF01814"/>
    </source>
</evidence>
<gene>
    <name evidence="2" type="ORF">NLU13_5889</name>
</gene>
<dbReference type="Pfam" id="PF01814">
    <property type="entry name" value="Hemerythrin"/>
    <property type="match status" value="1"/>
</dbReference>
<feature type="domain" description="Hemerythrin-like" evidence="1">
    <location>
        <begin position="39"/>
        <end position="166"/>
    </location>
</feature>
<evidence type="ECO:0000313" key="3">
    <source>
        <dbReference type="Proteomes" id="UP001175261"/>
    </source>
</evidence>
<dbReference type="PANTHER" id="PTHR38048">
    <property type="entry name" value="EXPRESSED PROTEIN"/>
    <property type="match status" value="1"/>
</dbReference>
<dbReference type="Gene3D" id="1.20.120.520">
    <property type="entry name" value="nmb1532 protein domain like"/>
    <property type="match status" value="1"/>
</dbReference>
<reference evidence="2" key="1">
    <citation type="submission" date="2022-10" db="EMBL/GenBank/DDBJ databases">
        <title>Determination and structural analysis of whole genome sequence of Sarocladium strictum F4-1.</title>
        <authorList>
            <person name="Hu L."/>
            <person name="Jiang Y."/>
        </authorList>
    </citation>
    <scope>NUCLEOTIDE SEQUENCE</scope>
    <source>
        <strain evidence="2">F4-1</strain>
    </source>
</reference>